<evidence type="ECO:0000259" key="2">
    <source>
        <dbReference type="Pfam" id="PF17389"/>
    </source>
</evidence>
<dbReference type="InterPro" id="IPR012341">
    <property type="entry name" value="6hp_glycosidase-like_sf"/>
</dbReference>
<organism evidence="4 5">
    <name type="scientific">Trichoderma harzianum</name>
    <name type="common">Hypocrea lixii</name>
    <dbReference type="NCBI Taxonomy" id="5544"/>
    <lineage>
        <taxon>Eukaryota</taxon>
        <taxon>Fungi</taxon>
        <taxon>Dikarya</taxon>
        <taxon>Ascomycota</taxon>
        <taxon>Pezizomycotina</taxon>
        <taxon>Sordariomycetes</taxon>
        <taxon>Hypocreomycetidae</taxon>
        <taxon>Hypocreales</taxon>
        <taxon>Hypocreaceae</taxon>
        <taxon>Trichoderma</taxon>
    </lineage>
</organism>
<evidence type="ECO:0000313" key="5">
    <source>
        <dbReference type="Proteomes" id="UP000236290"/>
    </source>
</evidence>
<dbReference type="Proteomes" id="UP000236290">
    <property type="component" value="Unassembled WGS sequence"/>
</dbReference>
<feature type="signal peptide" evidence="1">
    <location>
        <begin position="1"/>
        <end position="21"/>
    </location>
</feature>
<proteinExistence type="predicted"/>
<dbReference type="Gene3D" id="2.60.420.10">
    <property type="entry name" value="Maltose phosphorylase, domain 3"/>
    <property type="match status" value="1"/>
</dbReference>
<dbReference type="InterPro" id="IPR008928">
    <property type="entry name" value="6-hairpin_glycosidase_sf"/>
</dbReference>
<dbReference type="OrthoDB" id="10036721at2759"/>
<dbReference type="InterPro" id="IPR035398">
    <property type="entry name" value="Bac_rhamnosid_C"/>
</dbReference>
<dbReference type="InterPro" id="IPR035396">
    <property type="entry name" value="Bac_rhamnosid6H"/>
</dbReference>
<dbReference type="EMBL" id="MTYI01000154">
    <property type="protein sequence ID" value="PNP50545.1"/>
    <property type="molecule type" value="Genomic_DNA"/>
</dbReference>
<dbReference type="Pfam" id="PF17390">
    <property type="entry name" value="Bac_rhamnosid_C"/>
    <property type="match status" value="1"/>
</dbReference>
<gene>
    <name evidence="4" type="ORF">THARTR1_08761</name>
</gene>
<keyword evidence="1" id="KW-0732">Signal</keyword>
<dbReference type="GO" id="GO:0005975">
    <property type="term" value="P:carbohydrate metabolic process"/>
    <property type="evidence" value="ECO:0007669"/>
    <property type="project" value="InterPro"/>
</dbReference>
<dbReference type="PANTHER" id="PTHR34987">
    <property type="entry name" value="C, PUTATIVE (AFU_ORTHOLOGUE AFUA_3G02880)-RELATED"/>
    <property type="match status" value="1"/>
</dbReference>
<dbReference type="GO" id="GO:0003824">
    <property type="term" value="F:catalytic activity"/>
    <property type="evidence" value="ECO:0007669"/>
    <property type="project" value="UniProtKB-ARBA"/>
</dbReference>
<dbReference type="PANTHER" id="PTHR34987:SF5">
    <property type="entry name" value="ALPHA-RHAMNOSIDASE"/>
    <property type="match status" value="1"/>
</dbReference>
<dbReference type="SUPFAM" id="SSF48208">
    <property type="entry name" value="Six-hairpin glycosidases"/>
    <property type="match status" value="1"/>
</dbReference>
<evidence type="ECO:0000256" key="1">
    <source>
        <dbReference type="SAM" id="SignalP"/>
    </source>
</evidence>
<name>A0A2K0TYE9_TRIHA</name>
<evidence type="ECO:0000313" key="4">
    <source>
        <dbReference type="EMBL" id="PNP50545.1"/>
    </source>
</evidence>
<dbReference type="Pfam" id="PF17389">
    <property type="entry name" value="Bac_rhamnosid6H"/>
    <property type="match status" value="1"/>
</dbReference>
<evidence type="ECO:0008006" key="6">
    <source>
        <dbReference type="Google" id="ProtNLM"/>
    </source>
</evidence>
<feature type="domain" description="Alpha-L-rhamnosidase six-hairpin glycosidase" evidence="2">
    <location>
        <begin position="268"/>
        <end position="491"/>
    </location>
</feature>
<comment type="caution">
    <text evidence="4">The sequence shown here is derived from an EMBL/GenBank/DDBJ whole genome shotgun (WGS) entry which is preliminary data.</text>
</comment>
<dbReference type="AlphaFoldDB" id="A0A2K0TYE9"/>
<accession>A0A2K0TYE9</accession>
<dbReference type="Gene3D" id="1.50.10.10">
    <property type="match status" value="1"/>
</dbReference>
<evidence type="ECO:0000259" key="3">
    <source>
        <dbReference type="Pfam" id="PF17390"/>
    </source>
</evidence>
<protein>
    <recommendedName>
        <fullName evidence="6">Alpha-L-rhamnosidase</fullName>
    </recommendedName>
</protein>
<reference evidence="4 5" key="1">
    <citation type="submission" date="2017-02" db="EMBL/GenBank/DDBJ databases">
        <title>Genomes of Trichoderma spp. with biocontrol activity.</title>
        <authorList>
            <person name="Gardiner D."/>
            <person name="Kazan K."/>
            <person name="Vos C."/>
            <person name="Harvey P."/>
        </authorList>
    </citation>
    <scope>NUCLEOTIDE SEQUENCE [LARGE SCALE GENOMIC DNA]</scope>
    <source>
        <strain evidence="4 5">Tr1</strain>
    </source>
</reference>
<feature type="chain" id="PRO_5014456548" description="Alpha-L-rhamnosidase" evidence="1">
    <location>
        <begin position="22"/>
        <end position="713"/>
    </location>
</feature>
<feature type="domain" description="Alpha-L-rhamnosidase C-terminal" evidence="3">
    <location>
        <begin position="603"/>
        <end position="673"/>
    </location>
</feature>
<sequence>MVSNTLFVLYAGLVFLGGVRSGATDTETSWHRFVRSPVSSIVKPIGIVSGSTIGNVSNPNGLINRKRPTVLSRGDEDDLLPTVVVDFGQNVVGILSLELGGSHNTSVGLPGLRLAFSETMEYLTNRSDFTRSDNASGNEKLTNGTDQVAVKNSNYTWTDFHRCENDTKVCSDGLHGFRYVKIWLEALASDAPYTSSFGTVSITGLSLEWSAFLGTLDTFTGWFECSDDELTQWWYDGVYTVDMGTDLFLANETEPRGASSPTLEGKQVLFDGAKRDRDPYVGDLAVAALTSYLSHDFAESTRNVLEDLALHQRIDGWIPPASINNYTLPLFDYPLWWVVSSVDLVMYTGNTSYAEKYWNTLVSVLDEYYPSNTNNTTGLLDKTADMGYGDYAFLPRSGPVTYYNALYVHALSYASQLAESLGRNDDASRWSSRAAEVGEALLKNNYDSSAGAFFDGGPCPGGEAGTFCNVHAQDGNAIAILAGITDDETAAEILDYWQNATSQAYGNAFYDSSVLSPGDQFNNRVYAFISYFEIAARFVTPGKASSAFDEIRRLYGWMATHDPYITQWEGIGPNGTAYEGGFTSMAHGWSTGVVPLLTSHVLGVKPQTPGFQTWKICPVVDGGGLTWARGDVPTPKGKIGISWERKDARSGLVFVLETETPKGSSGVVCVPTLGLENPKIYKDGTILTLSTGQTQDWVGVNVTGGKHSFTVES</sequence>